<dbReference type="RefSeq" id="WP_249602714.1">
    <property type="nucleotide sequence ID" value="NZ_JAKHSK010000030.1"/>
</dbReference>
<feature type="domain" description="GH18" evidence="8">
    <location>
        <begin position="29"/>
        <end position="373"/>
    </location>
</feature>
<keyword evidence="4" id="KW-0146">Chitin degradation</keyword>
<dbReference type="PANTHER" id="PTHR11177">
    <property type="entry name" value="CHITINASE"/>
    <property type="match status" value="1"/>
</dbReference>
<dbReference type="InterPro" id="IPR001579">
    <property type="entry name" value="Glyco_hydro_18_chit_AS"/>
</dbReference>
<dbReference type="Gene3D" id="3.10.50.10">
    <property type="match status" value="1"/>
</dbReference>
<keyword evidence="5 6" id="KW-0326">Glycosidase</keyword>
<evidence type="ECO:0000259" key="8">
    <source>
        <dbReference type="PROSITE" id="PS51910"/>
    </source>
</evidence>
<reference evidence="9" key="1">
    <citation type="submission" date="2022-01" db="EMBL/GenBank/DDBJ databases">
        <title>Genome sequencing of Zunongwangia sp. M21534 genome.</title>
        <authorList>
            <person name="Chen Y."/>
            <person name="Dong C."/>
            <person name="Shao Z."/>
        </authorList>
    </citation>
    <scope>NUCLEOTIDE SEQUENCE</scope>
    <source>
        <strain evidence="9">MCCC M21534</strain>
    </source>
</reference>
<dbReference type="Proteomes" id="UP001139521">
    <property type="component" value="Unassembled WGS sequence"/>
</dbReference>
<evidence type="ECO:0000313" key="10">
    <source>
        <dbReference type="Proteomes" id="UP001139521"/>
    </source>
</evidence>
<dbReference type="GO" id="GO:0008061">
    <property type="term" value="F:chitin binding"/>
    <property type="evidence" value="ECO:0007669"/>
    <property type="project" value="InterPro"/>
</dbReference>
<proteinExistence type="inferred from homology"/>
<dbReference type="GO" id="GO:0008843">
    <property type="term" value="F:endochitinase activity"/>
    <property type="evidence" value="ECO:0007669"/>
    <property type="project" value="UniProtKB-EC"/>
</dbReference>
<dbReference type="InterPro" id="IPR029070">
    <property type="entry name" value="Chitinase_insertion_sf"/>
</dbReference>
<protein>
    <recommendedName>
        <fullName evidence="2">chitinase</fullName>
        <ecNumber evidence="2">3.2.1.14</ecNumber>
    </recommendedName>
</protein>
<dbReference type="AlphaFoldDB" id="A0A9X2CMZ2"/>
<evidence type="ECO:0000256" key="7">
    <source>
        <dbReference type="RuleBase" id="RU004453"/>
    </source>
</evidence>
<dbReference type="SMART" id="SM00636">
    <property type="entry name" value="Glyco_18"/>
    <property type="match status" value="1"/>
</dbReference>
<dbReference type="GO" id="GO:0006032">
    <property type="term" value="P:chitin catabolic process"/>
    <property type="evidence" value="ECO:0007669"/>
    <property type="project" value="UniProtKB-KW"/>
</dbReference>
<sequence>MKIAKHTFLFFIYFFGNLLVAQQHTSKEYKIIGYVFGDLMEKSEHPIHAEKLTHLNYAFAKIENGEINITNEDDPKHFKTLNTLKSKNPTLKLLISVGGWANAASFPSVASSDSSRTRFANSALQFLQNYRLDGIDLDWEYPKNKETSAFLPEYKENFTLLLAKIRQKLDSFSAKTNNQYLLSVATAPKPDYLKHIEIDKIAKVVDFINIMCYDYHDDWHTSTAHHTNLSTSETDPKKYKQSTAQVVKSYIEAGADPSKLVIGAPFYGRGWKKVNPKNNGLYQPAKGQTFSLNYSSIKDSLRSGKYHRYWDEAAQAPYLWNAKDQIFITYDDPVSLKKKAEFIKTENLGGAMFWQYHGDDGELLESLFLYLKK</sequence>
<dbReference type="InterPro" id="IPR011583">
    <property type="entry name" value="Chitinase_II/V-like_cat"/>
</dbReference>
<comment type="catalytic activity">
    <reaction evidence="1">
        <text>Random endo-hydrolysis of N-acetyl-beta-D-glucosaminide (1-&gt;4)-beta-linkages in chitin and chitodextrins.</text>
        <dbReference type="EC" id="3.2.1.14"/>
    </reaction>
</comment>
<dbReference type="CDD" id="cd06548">
    <property type="entry name" value="GH18_chitinase"/>
    <property type="match status" value="1"/>
</dbReference>
<dbReference type="Pfam" id="PF00704">
    <property type="entry name" value="Glyco_hydro_18"/>
    <property type="match status" value="1"/>
</dbReference>
<dbReference type="PROSITE" id="PS51910">
    <property type="entry name" value="GH18_2"/>
    <property type="match status" value="1"/>
</dbReference>
<dbReference type="SUPFAM" id="SSF54556">
    <property type="entry name" value="Chitinase insertion domain"/>
    <property type="match status" value="1"/>
</dbReference>
<keyword evidence="10" id="KW-1185">Reference proteome</keyword>
<comment type="similarity">
    <text evidence="7">Belongs to the glycosyl hydrolase 18 family.</text>
</comment>
<dbReference type="EC" id="3.2.1.14" evidence="2"/>
<accession>A0A9X2CMZ2</accession>
<evidence type="ECO:0000313" key="9">
    <source>
        <dbReference type="EMBL" id="MCL6220005.1"/>
    </source>
</evidence>
<evidence type="ECO:0000256" key="6">
    <source>
        <dbReference type="RuleBase" id="RU000489"/>
    </source>
</evidence>
<dbReference type="SUPFAM" id="SSF51445">
    <property type="entry name" value="(Trans)glycosidases"/>
    <property type="match status" value="1"/>
</dbReference>
<gene>
    <name evidence="9" type="ORF">L1967_17065</name>
</gene>
<evidence type="ECO:0000256" key="1">
    <source>
        <dbReference type="ARBA" id="ARBA00000822"/>
    </source>
</evidence>
<dbReference type="PROSITE" id="PS01095">
    <property type="entry name" value="GH18_1"/>
    <property type="match status" value="1"/>
</dbReference>
<keyword evidence="4" id="KW-0119">Carbohydrate metabolism</keyword>
<dbReference type="InterPro" id="IPR017853">
    <property type="entry name" value="GH"/>
</dbReference>
<name>A0A9X2CMZ2_9FLAO</name>
<dbReference type="EMBL" id="JAKHSK010000030">
    <property type="protein sequence ID" value="MCL6220005.1"/>
    <property type="molecule type" value="Genomic_DNA"/>
</dbReference>
<keyword evidence="3 6" id="KW-0378">Hydrolase</keyword>
<dbReference type="PANTHER" id="PTHR11177:SF317">
    <property type="entry name" value="CHITINASE 12-RELATED"/>
    <property type="match status" value="1"/>
</dbReference>
<evidence type="ECO:0000256" key="4">
    <source>
        <dbReference type="ARBA" id="ARBA00023024"/>
    </source>
</evidence>
<dbReference type="GO" id="GO:0005975">
    <property type="term" value="P:carbohydrate metabolic process"/>
    <property type="evidence" value="ECO:0007669"/>
    <property type="project" value="InterPro"/>
</dbReference>
<dbReference type="InterPro" id="IPR050314">
    <property type="entry name" value="Glycosyl_Hydrlase_18"/>
</dbReference>
<evidence type="ECO:0000256" key="5">
    <source>
        <dbReference type="ARBA" id="ARBA00023295"/>
    </source>
</evidence>
<keyword evidence="4" id="KW-0624">Polysaccharide degradation</keyword>
<comment type="caution">
    <text evidence="9">The sequence shown here is derived from an EMBL/GenBank/DDBJ whole genome shotgun (WGS) entry which is preliminary data.</text>
</comment>
<evidence type="ECO:0000256" key="3">
    <source>
        <dbReference type="ARBA" id="ARBA00022801"/>
    </source>
</evidence>
<dbReference type="Gene3D" id="3.20.20.80">
    <property type="entry name" value="Glycosidases"/>
    <property type="match status" value="1"/>
</dbReference>
<dbReference type="InterPro" id="IPR001223">
    <property type="entry name" value="Glyco_hydro18_cat"/>
</dbReference>
<evidence type="ECO:0000256" key="2">
    <source>
        <dbReference type="ARBA" id="ARBA00012729"/>
    </source>
</evidence>
<organism evidence="9 10">
    <name type="scientific">Zunongwangia pacifica</name>
    <dbReference type="NCBI Taxonomy" id="2911062"/>
    <lineage>
        <taxon>Bacteria</taxon>
        <taxon>Pseudomonadati</taxon>
        <taxon>Bacteroidota</taxon>
        <taxon>Flavobacteriia</taxon>
        <taxon>Flavobacteriales</taxon>
        <taxon>Flavobacteriaceae</taxon>
        <taxon>Zunongwangia</taxon>
    </lineage>
</organism>